<feature type="compositionally biased region" description="Low complexity" evidence="2">
    <location>
        <begin position="674"/>
        <end position="695"/>
    </location>
</feature>
<organism evidence="3">
    <name type="scientific">Podoviridae sp. ctnCN2</name>
    <dbReference type="NCBI Taxonomy" id="2825274"/>
    <lineage>
        <taxon>Viruses</taxon>
        <taxon>Duplodnaviria</taxon>
        <taxon>Heunggongvirae</taxon>
        <taxon>Uroviricota</taxon>
        <taxon>Caudoviricetes</taxon>
    </lineage>
</organism>
<keyword evidence="1" id="KW-0175">Coiled coil</keyword>
<evidence type="ECO:0000313" key="3">
    <source>
        <dbReference type="EMBL" id="DAE07517.1"/>
    </source>
</evidence>
<sequence>MAVIQHIDDNQDLKASRIEKTITPHEELGLEVMRQFRHARTVRASKQVGEYTLDNLLHECYKARDDQLLCGEAELREKFPPWAAMPVSIVAFKVNILVSLIRETLVDISRAPFIVEPTPEPEIPQDEIRSRMQAIYDEITSISAQVVQEQQAFVAGAVEGGAAPSDAVASSELPGLPPEAVMELLKQAKVEMRQQVIDHAKQQARLLEQELYDKTTEGGYRRAVMEFADDFATYPYACMHGPFPTVRTESVWKDNKFTEETRVSWVFERVSPFDFYWTEDSTNTQDGTAVFIRKMVGYDYLYDCRELAKSDDKSGYRFDVIDQLIEDAQEGHVPREWLLWFDQNPEVRQTSLEWSRGQSAEILIRYGRFSGYELKEMGFLELDDKKLYETKIIMCGGQVIYCQINNNPSQYKRPVFTASFESRNNSIVGCGLAQKLLSLDKAYRATVNLALYNLSLASEPVTEVEVSRILQYVPDDWIEDPKIAPGMVVVADGDRMGNGSRAIKFTQIPTTTESALRLASYIFEQAHVISNIPAALHGQPVGSGANRTVRGLLTLQGNTLKPIQSALMNLDLGVIEPMVTLLYMLLVMYDEDFEYTGDAKIVAKGAASMVEREMDKQTAMENMQILGQLGELIPAHIRLPVIENLLRTADILKPGQTLSPPVMQQIASQLGQMQQGAPDGIPGQAPQPQGAPVPQEQTLPQT</sequence>
<accession>A0A8S5PLQ8</accession>
<evidence type="ECO:0000256" key="2">
    <source>
        <dbReference type="SAM" id="MobiDB-lite"/>
    </source>
</evidence>
<feature type="region of interest" description="Disordered" evidence="2">
    <location>
        <begin position="669"/>
        <end position="702"/>
    </location>
</feature>
<dbReference type="EMBL" id="BK015452">
    <property type="protein sequence ID" value="DAE07517.1"/>
    <property type="molecule type" value="Genomic_DNA"/>
</dbReference>
<protein>
    <submittedName>
        <fullName evidence="3">Portal protein</fullName>
    </submittedName>
</protein>
<reference evidence="3" key="1">
    <citation type="journal article" date="2021" name="Proc. Natl. Acad. Sci. U.S.A.">
        <title>A Catalog of Tens of Thousands of Viruses from Human Metagenomes Reveals Hidden Associations with Chronic Diseases.</title>
        <authorList>
            <person name="Tisza M.J."/>
            <person name="Buck C.B."/>
        </authorList>
    </citation>
    <scope>NUCLEOTIDE SEQUENCE</scope>
    <source>
        <strain evidence="3">CtnCN2</strain>
    </source>
</reference>
<feature type="coiled-coil region" evidence="1">
    <location>
        <begin position="190"/>
        <end position="217"/>
    </location>
</feature>
<evidence type="ECO:0000256" key="1">
    <source>
        <dbReference type="SAM" id="Coils"/>
    </source>
</evidence>
<proteinExistence type="predicted"/>
<name>A0A8S5PLQ8_9CAUD</name>